<dbReference type="RefSeq" id="WP_120273963.1">
    <property type="nucleotide sequence ID" value="NZ_RAPN01000001.1"/>
</dbReference>
<organism evidence="2 3">
    <name type="scientific">Mangrovibacterium diazotrophicum</name>
    <dbReference type="NCBI Taxonomy" id="1261403"/>
    <lineage>
        <taxon>Bacteria</taxon>
        <taxon>Pseudomonadati</taxon>
        <taxon>Bacteroidota</taxon>
        <taxon>Bacteroidia</taxon>
        <taxon>Marinilabiliales</taxon>
        <taxon>Prolixibacteraceae</taxon>
        <taxon>Mangrovibacterium</taxon>
    </lineage>
</organism>
<dbReference type="OrthoDB" id="1409865at2"/>
<protein>
    <submittedName>
        <fullName evidence="2">Uncharacterized protein DUF4843</fullName>
    </submittedName>
</protein>
<feature type="signal peptide" evidence="1">
    <location>
        <begin position="1"/>
        <end position="21"/>
    </location>
</feature>
<dbReference type="AlphaFoldDB" id="A0A419WBF3"/>
<comment type="caution">
    <text evidence="2">The sequence shown here is derived from an EMBL/GenBank/DDBJ whole genome shotgun (WGS) entry which is preliminary data.</text>
</comment>
<dbReference type="EMBL" id="RAPN01000001">
    <property type="protein sequence ID" value="RKD92787.1"/>
    <property type="molecule type" value="Genomic_DNA"/>
</dbReference>
<feature type="chain" id="PRO_5019297609" evidence="1">
    <location>
        <begin position="22"/>
        <end position="276"/>
    </location>
</feature>
<sequence length="276" mass="29949">MKKLTYILVLLTFGAFLNSCSDDPEFTKNLNFISFEIQIPTIVVEKEGTTEATVHVYSTQKTGSDRTFSVEVVEDATTANPESYSIPATVTIPANSSVGTITVTAVDNNLGEDPVTIGLQIADEIGLFTGDPAELTIQKHCELDINEFVGTYSGETMGGWGSTNVVTSLDGDGNLQITGVGVSFLTGYWGEEIVTMETLPVDVDLESGEFTIEEAAYITTTWDGAPQPTYYLSAHGFLNACSGTMYLYYDFNQAGVGSYVEYFGDQDYFTEIISIE</sequence>
<keyword evidence="1" id="KW-0732">Signal</keyword>
<name>A0A419WBF3_9BACT</name>
<keyword evidence="3" id="KW-1185">Reference proteome</keyword>
<gene>
    <name evidence="2" type="ORF">BC643_3164</name>
</gene>
<evidence type="ECO:0000313" key="3">
    <source>
        <dbReference type="Proteomes" id="UP000283387"/>
    </source>
</evidence>
<dbReference type="Gene3D" id="2.60.40.2030">
    <property type="match status" value="1"/>
</dbReference>
<dbReference type="InterPro" id="IPR038081">
    <property type="entry name" value="CalX-like_sf"/>
</dbReference>
<dbReference type="Proteomes" id="UP000283387">
    <property type="component" value="Unassembled WGS sequence"/>
</dbReference>
<reference evidence="2 3" key="1">
    <citation type="submission" date="2018-09" db="EMBL/GenBank/DDBJ databases">
        <title>Genomic Encyclopedia of Archaeal and Bacterial Type Strains, Phase II (KMG-II): from individual species to whole genera.</title>
        <authorList>
            <person name="Goeker M."/>
        </authorList>
    </citation>
    <scope>NUCLEOTIDE SEQUENCE [LARGE SCALE GENOMIC DNA]</scope>
    <source>
        <strain evidence="2 3">DSM 27148</strain>
    </source>
</reference>
<dbReference type="SUPFAM" id="SSF141072">
    <property type="entry name" value="CalX-like"/>
    <property type="match status" value="1"/>
</dbReference>
<evidence type="ECO:0000313" key="2">
    <source>
        <dbReference type="EMBL" id="RKD92787.1"/>
    </source>
</evidence>
<evidence type="ECO:0000256" key="1">
    <source>
        <dbReference type="SAM" id="SignalP"/>
    </source>
</evidence>
<proteinExistence type="predicted"/>
<accession>A0A419WBF3</accession>